<dbReference type="Pfam" id="PF15313">
    <property type="entry name" value="HEXIM"/>
    <property type="match status" value="1"/>
</dbReference>
<evidence type="ECO:0000256" key="2">
    <source>
        <dbReference type="ARBA" id="ARBA00008409"/>
    </source>
</evidence>
<evidence type="ECO:0000256" key="3">
    <source>
        <dbReference type="ARBA" id="ARBA00022491"/>
    </source>
</evidence>
<comment type="caution">
    <text evidence="9">The sequence shown here is derived from an EMBL/GenBank/DDBJ whole genome shotgun (WGS) entry which is preliminary data.</text>
</comment>
<feature type="region of interest" description="Disordered" evidence="8">
    <location>
        <begin position="175"/>
        <end position="205"/>
    </location>
</feature>
<keyword evidence="10" id="KW-1185">Reference proteome</keyword>
<dbReference type="Proteomes" id="UP001608902">
    <property type="component" value="Unassembled WGS sequence"/>
</dbReference>
<gene>
    <name evidence="9" type="ORF">AB6A40_007313</name>
</gene>
<dbReference type="EMBL" id="JBGFUD010005789">
    <property type="protein sequence ID" value="MFH4980604.1"/>
    <property type="molecule type" value="Genomic_DNA"/>
</dbReference>
<feature type="compositionally biased region" description="Basic residues" evidence="8">
    <location>
        <begin position="86"/>
        <end position="104"/>
    </location>
</feature>
<evidence type="ECO:0000256" key="1">
    <source>
        <dbReference type="ARBA" id="ARBA00004123"/>
    </source>
</evidence>
<comment type="subcellular location">
    <subcellularLocation>
        <location evidence="1">Nucleus</location>
    </subcellularLocation>
</comment>
<evidence type="ECO:0000256" key="4">
    <source>
        <dbReference type="ARBA" id="ARBA00023015"/>
    </source>
</evidence>
<dbReference type="PANTHER" id="PTHR13469:SF8">
    <property type="entry name" value="HEXIM P-TEFB COMPLEX SUBUNIT 1"/>
    <property type="match status" value="1"/>
</dbReference>
<protein>
    <submittedName>
        <fullName evidence="9">Uncharacterized protein</fullName>
    </submittedName>
</protein>
<keyword evidence="7" id="KW-0539">Nucleus</keyword>
<organism evidence="9 10">
    <name type="scientific">Gnathostoma spinigerum</name>
    <dbReference type="NCBI Taxonomy" id="75299"/>
    <lineage>
        <taxon>Eukaryota</taxon>
        <taxon>Metazoa</taxon>
        <taxon>Ecdysozoa</taxon>
        <taxon>Nematoda</taxon>
        <taxon>Chromadorea</taxon>
        <taxon>Rhabditida</taxon>
        <taxon>Spirurina</taxon>
        <taxon>Gnathostomatomorpha</taxon>
        <taxon>Gnathostomatoidea</taxon>
        <taxon>Gnathostomatidae</taxon>
        <taxon>Gnathostoma</taxon>
    </lineage>
</organism>
<feature type="region of interest" description="Disordered" evidence="8">
    <location>
        <begin position="1"/>
        <end position="49"/>
    </location>
</feature>
<name>A0ABD6ER08_9BILA</name>
<sequence length="280" mass="30742">MGESDGCPPPSVEDSSERVGCSAPVDVVGQSIPSSTGASGSEAAGSCENSEGGCQVAVVEVKQVPRCRSAQKVLSESDADGVFPVKPKKTRRRRGQRGRWKPYHRLTTEEKIAKDEREERNAVKKRERLFCHGKPMAPYNTTQFLLEDREKRIVADADVDSTICSSLAHHSLSTTTLEPQSLSPVNDSRRRGVSYSDPGANTSESGIVSDEEVDMLEKEFEIDYDNANLLRIDKMSREQNCGKKQCWKPCTAVPEGDVKQISSVCIERCGFQQVEAICGL</sequence>
<evidence type="ECO:0000313" key="10">
    <source>
        <dbReference type="Proteomes" id="UP001608902"/>
    </source>
</evidence>
<accession>A0ABD6ER08</accession>
<reference evidence="9 10" key="1">
    <citation type="submission" date="2024-08" db="EMBL/GenBank/DDBJ databases">
        <title>Gnathostoma spinigerum genome.</title>
        <authorList>
            <person name="Gonzalez-Bertolin B."/>
            <person name="Monzon S."/>
            <person name="Zaballos A."/>
            <person name="Jimenez P."/>
            <person name="Dekumyoy P."/>
            <person name="Varona S."/>
            <person name="Cuesta I."/>
            <person name="Sumanam S."/>
            <person name="Adisakwattana P."/>
            <person name="Gasser R.B."/>
            <person name="Hernandez-Gonzalez A."/>
            <person name="Young N.D."/>
            <person name="Perteguer M.J."/>
        </authorList>
    </citation>
    <scope>NUCLEOTIDE SEQUENCE [LARGE SCALE GENOMIC DNA]</scope>
    <source>
        <strain evidence="9">AL3</strain>
        <tissue evidence="9">Liver</tissue>
    </source>
</reference>
<keyword evidence="6" id="KW-0804">Transcription</keyword>
<evidence type="ECO:0000256" key="5">
    <source>
        <dbReference type="ARBA" id="ARBA00023054"/>
    </source>
</evidence>
<dbReference type="AlphaFoldDB" id="A0ABD6ER08"/>
<evidence type="ECO:0000256" key="6">
    <source>
        <dbReference type="ARBA" id="ARBA00023163"/>
    </source>
</evidence>
<evidence type="ECO:0000313" key="9">
    <source>
        <dbReference type="EMBL" id="MFH4980604.1"/>
    </source>
</evidence>
<comment type="similarity">
    <text evidence="2">Belongs to the HEXIM family.</text>
</comment>
<dbReference type="InterPro" id="IPR024872">
    <property type="entry name" value="HEXIM"/>
</dbReference>
<feature type="compositionally biased region" description="Low complexity" evidence="8">
    <location>
        <begin position="34"/>
        <end position="49"/>
    </location>
</feature>
<keyword evidence="3" id="KW-0678">Repressor</keyword>
<keyword evidence="4" id="KW-0805">Transcription regulation</keyword>
<keyword evidence="5" id="KW-0175">Coiled coil</keyword>
<evidence type="ECO:0000256" key="8">
    <source>
        <dbReference type="SAM" id="MobiDB-lite"/>
    </source>
</evidence>
<evidence type="ECO:0000256" key="7">
    <source>
        <dbReference type="ARBA" id="ARBA00023242"/>
    </source>
</evidence>
<feature type="region of interest" description="Disordered" evidence="8">
    <location>
        <begin position="81"/>
        <end position="106"/>
    </location>
</feature>
<dbReference type="PANTHER" id="PTHR13469">
    <property type="entry name" value="HEXAMETHYLENE BISACETAMIDE INDUCIBLE 1"/>
    <property type="match status" value="1"/>
</dbReference>
<proteinExistence type="inferred from homology"/>
<dbReference type="GO" id="GO:0005634">
    <property type="term" value="C:nucleus"/>
    <property type="evidence" value="ECO:0007669"/>
    <property type="project" value="UniProtKB-SubCell"/>
</dbReference>